<keyword evidence="6" id="KW-0812">Transmembrane</keyword>
<evidence type="ECO:0000256" key="7">
    <source>
        <dbReference type="ARBA" id="ARBA00022723"/>
    </source>
</evidence>
<comment type="subcellular location">
    <subcellularLocation>
        <location evidence="3">Membrane</location>
        <topology evidence="3">Single-pass membrane protein</topology>
    </subcellularLocation>
</comment>
<sequence length="388" mass="42574">MALSPPQLQRFLLNRIACNSSHNKITGKNIIAKARTGRCCSAIAIDAPSSLTSVVPIRWASTKLQGLREEMEDDVVIVQSDDLQGFSFAAVFDGHAGFSSVKFLRDQLYKECATALQGGLLLRGKDFSVIRKALQEAFENADAKLLKWLEMSGEEVESGSTATVMFIGDNMLFISHVGDSCVILSRSGKAEVLTNSHRPYGNNKVSLQEIRRIREAGGWIVNGRICGDISVSRAFGDMRFKTKKNEMLEKGVEEGRWSQKFISRIQFNGDLVAASPDIFQLALGSDAEFLLLASDGLWDYMNSLDAVAFVRNQLRQHGDVRIACEALGQAALNQGSQDNVSIVIADLGHTDWQSLPLPQQNILYELGQAFATIGIVSVGIWMTSQLPL</sequence>
<evidence type="ECO:0000259" key="15">
    <source>
        <dbReference type="PROSITE" id="PS51746"/>
    </source>
</evidence>
<keyword evidence="12" id="KW-0472">Membrane</keyword>
<keyword evidence="9" id="KW-0460">Magnesium</keyword>
<dbReference type="CDD" id="cd00143">
    <property type="entry name" value="PP2Cc"/>
    <property type="match status" value="1"/>
</dbReference>
<evidence type="ECO:0000256" key="3">
    <source>
        <dbReference type="ARBA" id="ARBA00004167"/>
    </source>
</evidence>
<organism evidence="16">
    <name type="scientific">Ilex paraguariensis</name>
    <name type="common">yerba mate</name>
    <dbReference type="NCBI Taxonomy" id="185542"/>
    <lineage>
        <taxon>Eukaryota</taxon>
        <taxon>Viridiplantae</taxon>
        <taxon>Streptophyta</taxon>
        <taxon>Embryophyta</taxon>
        <taxon>Tracheophyta</taxon>
        <taxon>Spermatophyta</taxon>
        <taxon>Magnoliopsida</taxon>
        <taxon>eudicotyledons</taxon>
        <taxon>Gunneridae</taxon>
        <taxon>Pentapetalae</taxon>
        <taxon>asterids</taxon>
        <taxon>campanulids</taxon>
        <taxon>Aquifoliales</taxon>
        <taxon>Aquifoliaceae</taxon>
        <taxon>Ilex</taxon>
    </lineage>
</organism>
<dbReference type="PROSITE" id="PS51746">
    <property type="entry name" value="PPM_2"/>
    <property type="match status" value="1"/>
</dbReference>
<accession>M9VDY5</accession>
<name>M9VDY5_9AQUA</name>
<dbReference type="FunFam" id="3.60.40.10:FF:000049">
    <property type="entry name" value="Protein phosphatase 2C 57"/>
    <property type="match status" value="1"/>
</dbReference>
<reference evidence="16" key="1">
    <citation type="submission" date="2013-01" db="EMBL/GenBank/DDBJ databases">
        <authorList>
            <person name="Acevedo R.M."/>
            <person name="Ruiz O.A."/>
            <person name="Sansberro P.A."/>
        </authorList>
    </citation>
    <scope>NUCLEOTIDE SEQUENCE</scope>
</reference>
<evidence type="ECO:0000256" key="8">
    <source>
        <dbReference type="ARBA" id="ARBA00022801"/>
    </source>
</evidence>
<dbReference type="InterPro" id="IPR015655">
    <property type="entry name" value="PP2C"/>
</dbReference>
<dbReference type="Gene3D" id="3.60.40.10">
    <property type="entry name" value="PPM-type phosphatase domain"/>
    <property type="match status" value="1"/>
</dbReference>
<dbReference type="EC" id="3.1.3.16" evidence="5"/>
<evidence type="ECO:0000256" key="2">
    <source>
        <dbReference type="ARBA" id="ARBA00001946"/>
    </source>
</evidence>
<dbReference type="GO" id="GO:0016020">
    <property type="term" value="C:membrane"/>
    <property type="evidence" value="ECO:0007669"/>
    <property type="project" value="UniProtKB-SubCell"/>
</dbReference>
<keyword evidence="7" id="KW-0479">Metal-binding</keyword>
<dbReference type="PANTHER" id="PTHR13832:SF589">
    <property type="entry name" value="[PYRUVATE DEHYDROGENASE [ACETYL-TRANSFERRING]]-PHOSPHATASE 2, MITOCHONDRIAL"/>
    <property type="match status" value="1"/>
</dbReference>
<dbReference type="PANTHER" id="PTHR13832">
    <property type="entry name" value="PROTEIN PHOSPHATASE 2C"/>
    <property type="match status" value="1"/>
</dbReference>
<dbReference type="SMART" id="SM00332">
    <property type="entry name" value="PP2Cc"/>
    <property type="match status" value="1"/>
</dbReference>
<evidence type="ECO:0000256" key="5">
    <source>
        <dbReference type="ARBA" id="ARBA00013081"/>
    </source>
</evidence>
<keyword evidence="13" id="KW-0464">Manganese</keyword>
<keyword evidence="8 14" id="KW-0378">Hydrolase</keyword>
<dbReference type="GO" id="GO:0046872">
    <property type="term" value="F:metal ion binding"/>
    <property type="evidence" value="ECO:0007669"/>
    <property type="project" value="UniProtKB-KW"/>
</dbReference>
<proteinExistence type="evidence at transcript level"/>
<dbReference type="GO" id="GO:0004722">
    <property type="term" value="F:protein serine/threonine phosphatase activity"/>
    <property type="evidence" value="ECO:0007669"/>
    <property type="project" value="UniProtKB-EC"/>
</dbReference>
<evidence type="ECO:0000256" key="9">
    <source>
        <dbReference type="ARBA" id="ARBA00022842"/>
    </source>
</evidence>
<keyword evidence="11" id="KW-1133">Transmembrane helix</keyword>
<dbReference type="SUPFAM" id="SSF81606">
    <property type="entry name" value="PP2C-like"/>
    <property type="match status" value="1"/>
</dbReference>
<evidence type="ECO:0000256" key="1">
    <source>
        <dbReference type="ARBA" id="ARBA00001936"/>
    </source>
</evidence>
<dbReference type="InterPro" id="IPR000222">
    <property type="entry name" value="PP2C_BS"/>
</dbReference>
<evidence type="ECO:0000256" key="14">
    <source>
        <dbReference type="RuleBase" id="RU003465"/>
    </source>
</evidence>
<evidence type="ECO:0000256" key="4">
    <source>
        <dbReference type="ARBA" id="ARBA00006702"/>
    </source>
</evidence>
<feature type="domain" description="PPM-type phosphatase" evidence="15">
    <location>
        <begin position="58"/>
        <end position="347"/>
    </location>
</feature>
<comment type="cofactor">
    <cofactor evidence="1">
        <name>Mn(2+)</name>
        <dbReference type="ChEBI" id="CHEBI:29035"/>
    </cofactor>
</comment>
<evidence type="ECO:0000256" key="12">
    <source>
        <dbReference type="ARBA" id="ARBA00023136"/>
    </source>
</evidence>
<evidence type="ECO:0000256" key="13">
    <source>
        <dbReference type="ARBA" id="ARBA00023211"/>
    </source>
</evidence>
<dbReference type="Pfam" id="PF00481">
    <property type="entry name" value="PP2C"/>
    <property type="match status" value="1"/>
</dbReference>
<evidence type="ECO:0000313" key="16">
    <source>
        <dbReference type="EMBL" id="AGJ76609.1"/>
    </source>
</evidence>
<evidence type="ECO:0000256" key="6">
    <source>
        <dbReference type="ARBA" id="ARBA00022692"/>
    </source>
</evidence>
<keyword evidence="10 14" id="KW-0904">Protein phosphatase</keyword>
<comment type="cofactor">
    <cofactor evidence="2">
        <name>Mg(2+)</name>
        <dbReference type="ChEBI" id="CHEBI:18420"/>
    </cofactor>
</comment>
<dbReference type="EMBL" id="KC491213">
    <property type="protein sequence ID" value="AGJ76609.1"/>
    <property type="molecule type" value="mRNA"/>
</dbReference>
<protein>
    <recommendedName>
        <fullName evidence="5">protein-serine/threonine phosphatase</fullName>
        <ecNumber evidence="5">3.1.3.16</ecNumber>
    </recommendedName>
</protein>
<dbReference type="InterPro" id="IPR036457">
    <property type="entry name" value="PPM-type-like_dom_sf"/>
</dbReference>
<comment type="similarity">
    <text evidence="4 14">Belongs to the PP2C family.</text>
</comment>
<evidence type="ECO:0000256" key="11">
    <source>
        <dbReference type="ARBA" id="ARBA00022989"/>
    </source>
</evidence>
<evidence type="ECO:0000256" key="10">
    <source>
        <dbReference type="ARBA" id="ARBA00022912"/>
    </source>
</evidence>
<dbReference type="PROSITE" id="PS01032">
    <property type="entry name" value="PPM_1"/>
    <property type="match status" value="1"/>
</dbReference>
<dbReference type="AlphaFoldDB" id="M9VDY5"/>
<dbReference type="InterPro" id="IPR001932">
    <property type="entry name" value="PPM-type_phosphatase-like_dom"/>
</dbReference>